<dbReference type="EMBL" id="BAAAYV010000025">
    <property type="protein sequence ID" value="GAA3669521.1"/>
    <property type="molecule type" value="Genomic_DNA"/>
</dbReference>
<dbReference type="RefSeq" id="WP_221857202.1">
    <property type="nucleotide sequence ID" value="NZ_BAAAYV010000025.1"/>
</dbReference>
<evidence type="ECO:0008006" key="4">
    <source>
        <dbReference type="Google" id="ProtNLM"/>
    </source>
</evidence>
<name>A0ABP7BTU4_9MICO</name>
<keyword evidence="1" id="KW-0812">Transmembrane</keyword>
<protein>
    <recommendedName>
        <fullName evidence="4">DUF4129 domain-containing protein</fullName>
    </recommendedName>
</protein>
<keyword evidence="1" id="KW-0472">Membrane</keyword>
<keyword evidence="3" id="KW-1185">Reference proteome</keyword>
<evidence type="ECO:0000313" key="3">
    <source>
        <dbReference type="Proteomes" id="UP001410795"/>
    </source>
</evidence>
<gene>
    <name evidence="2" type="ORF">GCM10022202_34520</name>
</gene>
<feature type="transmembrane region" description="Helical" evidence="1">
    <location>
        <begin position="16"/>
        <end position="38"/>
    </location>
</feature>
<keyword evidence="1" id="KW-1133">Transmembrane helix</keyword>
<evidence type="ECO:0000313" key="2">
    <source>
        <dbReference type="EMBL" id="GAA3669521.1"/>
    </source>
</evidence>
<evidence type="ECO:0000256" key="1">
    <source>
        <dbReference type="SAM" id="Phobius"/>
    </source>
</evidence>
<sequence length="158" mass="17247">MPASDDLYPPVQYAPGWLLLALGVIALVLAAVWLVLLLTRPRAGGVAPPPPVVADAVTMLRHEYLDGIQRIEDDYRAGRIDARRANLELSRTARAFVNEHSGLEAPVLTLDDLVARGVHPSLIDALHRHYYPSIFGRGPAIDPIAGAHAARRVVGEWR</sequence>
<proteinExistence type="predicted"/>
<accession>A0ABP7BTU4</accession>
<reference evidence="3" key="1">
    <citation type="journal article" date="2019" name="Int. J. Syst. Evol. Microbiol.">
        <title>The Global Catalogue of Microorganisms (GCM) 10K type strain sequencing project: providing services to taxonomists for standard genome sequencing and annotation.</title>
        <authorList>
            <consortium name="The Broad Institute Genomics Platform"/>
            <consortium name="The Broad Institute Genome Sequencing Center for Infectious Disease"/>
            <person name="Wu L."/>
            <person name="Ma J."/>
        </authorList>
    </citation>
    <scope>NUCLEOTIDE SEQUENCE [LARGE SCALE GENOMIC DNA]</scope>
    <source>
        <strain evidence="3">JCM 16546</strain>
    </source>
</reference>
<organism evidence="2 3">
    <name type="scientific">Microbacterium marinilacus</name>
    <dbReference type="NCBI Taxonomy" id="415209"/>
    <lineage>
        <taxon>Bacteria</taxon>
        <taxon>Bacillati</taxon>
        <taxon>Actinomycetota</taxon>
        <taxon>Actinomycetes</taxon>
        <taxon>Micrococcales</taxon>
        <taxon>Microbacteriaceae</taxon>
        <taxon>Microbacterium</taxon>
    </lineage>
</organism>
<comment type="caution">
    <text evidence="2">The sequence shown here is derived from an EMBL/GenBank/DDBJ whole genome shotgun (WGS) entry which is preliminary data.</text>
</comment>
<dbReference type="Proteomes" id="UP001410795">
    <property type="component" value="Unassembled WGS sequence"/>
</dbReference>